<evidence type="ECO:0000256" key="1">
    <source>
        <dbReference type="SAM" id="MobiDB-lite"/>
    </source>
</evidence>
<evidence type="ECO:0000313" key="2">
    <source>
        <dbReference type="EMBL" id="KAF5382794.1"/>
    </source>
</evidence>
<reference evidence="2 3" key="1">
    <citation type="journal article" date="2020" name="ISME J.">
        <title>Uncovering the hidden diversity of litter-decomposition mechanisms in mushroom-forming fungi.</title>
        <authorList>
            <person name="Floudas D."/>
            <person name="Bentzer J."/>
            <person name="Ahren D."/>
            <person name="Johansson T."/>
            <person name="Persson P."/>
            <person name="Tunlid A."/>
        </authorList>
    </citation>
    <scope>NUCLEOTIDE SEQUENCE [LARGE SCALE GENOMIC DNA]</scope>
    <source>
        <strain evidence="2 3">CBS 406.79</strain>
    </source>
</reference>
<feature type="region of interest" description="Disordered" evidence="1">
    <location>
        <begin position="88"/>
        <end position="115"/>
    </location>
</feature>
<accession>A0A8H5M6T3</accession>
<feature type="region of interest" description="Disordered" evidence="1">
    <location>
        <begin position="139"/>
        <end position="164"/>
    </location>
</feature>
<feature type="region of interest" description="Disordered" evidence="1">
    <location>
        <begin position="23"/>
        <end position="54"/>
    </location>
</feature>
<proteinExistence type="predicted"/>
<feature type="compositionally biased region" description="Basic residues" evidence="1">
    <location>
        <begin position="88"/>
        <end position="100"/>
    </location>
</feature>
<protein>
    <submittedName>
        <fullName evidence="2">Uncharacterized protein</fullName>
    </submittedName>
</protein>
<dbReference type="OrthoDB" id="2996832at2759"/>
<organism evidence="2 3">
    <name type="scientific">Collybiopsis confluens</name>
    <dbReference type="NCBI Taxonomy" id="2823264"/>
    <lineage>
        <taxon>Eukaryota</taxon>
        <taxon>Fungi</taxon>
        <taxon>Dikarya</taxon>
        <taxon>Basidiomycota</taxon>
        <taxon>Agaricomycotina</taxon>
        <taxon>Agaricomycetes</taxon>
        <taxon>Agaricomycetidae</taxon>
        <taxon>Agaricales</taxon>
        <taxon>Marasmiineae</taxon>
        <taxon>Omphalotaceae</taxon>
        <taxon>Collybiopsis</taxon>
    </lineage>
</organism>
<feature type="compositionally biased region" description="Polar residues" evidence="1">
    <location>
        <begin position="39"/>
        <end position="54"/>
    </location>
</feature>
<dbReference type="AlphaFoldDB" id="A0A8H5M6T3"/>
<comment type="caution">
    <text evidence="2">The sequence shown here is derived from an EMBL/GenBank/DDBJ whole genome shotgun (WGS) entry which is preliminary data.</text>
</comment>
<evidence type="ECO:0000313" key="3">
    <source>
        <dbReference type="Proteomes" id="UP000518752"/>
    </source>
</evidence>
<keyword evidence="3" id="KW-1185">Reference proteome</keyword>
<sequence length="215" mass="24231">MKKCDVHQKLGAQYLDLSPTKSSYLPHCHSHHPSPPPSEATTPNAKSSAQTSSLTIKHDPDLAFIFISKVIKARRDHGLQLRGAVEWRRRRRRRRRRRGPGWKWGNGGQNNNNATNNLKQHTTTNLDTNARTNHHYANPATTAHTQTTTNANHTTSTTTHTHTHANHTATLFLKPIGHSSSSSISSTDILNEEYNIRSREDELLRKDSPNVLHVK</sequence>
<dbReference type="Proteomes" id="UP000518752">
    <property type="component" value="Unassembled WGS sequence"/>
</dbReference>
<gene>
    <name evidence="2" type="ORF">D9757_007250</name>
</gene>
<dbReference type="EMBL" id="JAACJN010000050">
    <property type="protein sequence ID" value="KAF5382794.1"/>
    <property type="molecule type" value="Genomic_DNA"/>
</dbReference>
<name>A0A8H5M6T3_9AGAR</name>